<dbReference type="InterPro" id="IPR029058">
    <property type="entry name" value="AB_hydrolase_fold"/>
</dbReference>
<keyword evidence="1" id="KW-0472">Membrane</keyword>
<dbReference type="InterPro" id="IPR022742">
    <property type="entry name" value="Hydrolase_4"/>
</dbReference>
<dbReference type="OrthoDB" id="10249433at2759"/>
<dbReference type="PANTHER" id="PTHR12277:SF81">
    <property type="entry name" value="PROTEIN ABHD13"/>
    <property type="match status" value="1"/>
</dbReference>
<dbReference type="Proteomes" id="UP000664169">
    <property type="component" value="Unassembled WGS sequence"/>
</dbReference>
<organism evidence="3 4">
    <name type="scientific">Gomphillus americanus</name>
    <dbReference type="NCBI Taxonomy" id="1940652"/>
    <lineage>
        <taxon>Eukaryota</taxon>
        <taxon>Fungi</taxon>
        <taxon>Dikarya</taxon>
        <taxon>Ascomycota</taxon>
        <taxon>Pezizomycotina</taxon>
        <taxon>Lecanoromycetes</taxon>
        <taxon>OSLEUM clade</taxon>
        <taxon>Ostropomycetidae</taxon>
        <taxon>Ostropales</taxon>
        <taxon>Graphidaceae</taxon>
        <taxon>Gomphilloideae</taxon>
        <taxon>Gomphillus</taxon>
    </lineage>
</organism>
<sequence length="310" mass="34032">MAGTIASWLRIPALTSGAIAVVGSFLLYFKQNELIYPRNIPFDSRTEAGVPRPEQFGIEKYRDIRIQTPDGESLAAYYIKPSRSEPINKATILMFHGNAGNIGHRLPIAKALAETNRLNVLMLEYRGYGLSTGIPDEKGLNIDSQAGLDWIRNYGGGDGDEKAVDEGNGRGKTIIYAQSIGGAVAIQLAARNQASGDILGMVLENTFLSIKKMIPSAFPPARFLAPLCHQVWPSEETLPKVTDVPILFISGLKDEIVPPAHMAQLFAQCQARTKIWREIVNGDHNSSVTDPDYFRSIYQFISGEVLKGKN</sequence>
<dbReference type="GO" id="GO:0016020">
    <property type="term" value="C:membrane"/>
    <property type="evidence" value="ECO:0007669"/>
    <property type="project" value="TreeGrafter"/>
</dbReference>
<accession>A0A8H3F3L4</accession>
<feature type="domain" description="Serine aminopeptidase S33" evidence="2">
    <location>
        <begin position="88"/>
        <end position="234"/>
    </location>
</feature>
<gene>
    <name evidence="3" type="ORF">GOMPHAMPRED_000747</name>
</gene>
<evidence type="ECO:0000313" key="3">
    <source>
        <dbReference type="EMBL" id="CAF9915407.1"/>
    </source>
</evidence>
<keyword evidence="1" id="KW-0812">Transmembrane</keyword>
<dbReference type="AlphaFoldDB" id="A0A8H3F3L4"/>
<feature type="transmembrane region" description="Helical" evidence="1">
    <location>
        <begin position="6"/>
        <end position="29"/>
    </location>
</feature>
<protein>
    <recommendedName>
        <fullName evidence="2">Serine aminopeptidase S33 domain-containing protein</fullName>
    </recommendedName>
</protein>
<keyword evidence="4" id="KW-1185">Reference proteome</keyword>
<name>A0A8H3F3L4_9LECA</name>
<reference evidence="3" key="1">
    <citation type="submission" date="2021-03" db="EMBL/GenBank/DDBJ databases">
        <authorList>
            <person name="Tagirdzhanova G."/>
        </authorList>
    </citation>
    <scope>NUCLEOTIDE SEQUENCE</scope>
</reference>
<dbReference type="SUPFAM" id="SSF53474">
    <property type="entry name" value="alpha/beta-Hydrolases"/>
    <property type="match status" value="1"/>
</dbReference>
<dbReference type="PANTHER" id="PTHR12277">
    <property type="entry name" value="ALPHA/BETA HYDROLASE DOMAIN-CONTAINING PROTEIN"/>
    <property type="match status" value="1"/>
</dbReference>
<dbReference type="Gene3D" id="3.40.50.1820">
    <property type="entry name" value="alpha/beta hydrolase"/>
    <property type="match status" value="1"/>
</dbReference>
<evidence type="ECO:0000313" key="4">
    <source>
        <dbReference type="Proteomes" id="UP000664169"/>
    </source>
</evidence>
<evidence type="ECO:0000259" key="2">
    <source>
        <dbReference type="Pfam" id="PF12146"/>
    </source>
</evidence>
<evidence type="ECO:0000256" key="1">
    <source>
        <dbReference type="SAM" id="Phobius"/>
    </source>
</evidence>
<proteinExistence type="predicted"/>
<comment type="caution">
    <text evidence="3">The sequence shown here is derived from an EMBL/GenBank/DDBJ whole genome shotgun (WGS) entry which is preliminary data.</text>
</comment>
<dbReference type="EMBL" id="CAJPDQ010000010">
    <property type="protein sequence ID" value="CAF9915407.1"/>
    <property type="molecule type" value="Genomic_DNA"/>
</dbReference>
<dbReference type="GO" id="GO:0008474">
    <property type="term" value="F:palmitoyl-(protein) hydrolase activity"/>
    <property type="evidence" value="ECO:0007669"/>
    <property type="project" value="TreeGrafter"/>
</dbReference>
<dbReference type="Pfam" id="PF12146">
    <property type="entry name" value="Hydrolase_4"/>
    <property type="match status" value="1"/>
</dbReference>
<keyword evidence="1" id="KW-1133">Transmembrane helix</keyword>